<feature type="signal peptide" evidence="2">
    <location>
        <begin position="1"/>
        <end position="29"/>
    </location>
</feature>
<evidence type="ECO:0000256" key="2">
    <source>
        <dbReference type="SAM" id="SignalP"/>
    </source>
</evidence>
<dbReference type="Proteomes" id="UP000694287">
    <property type="component" value="Unassembled WGS sequence"/>
</dbReference>
<organism evidence="3 4">
    <name type="scientific">Pseudonocardia abyssalis</name>
    <dbReference type="NCBI Taxonomy" id="2792008"/>
    <lineage>
        <taxon>Bacteria</taxon>
        <taxon>Bacillati</taxon>
        <taxon>Actinomycetota</taxon>
        <taxon>Actinomycetes</taxon>
        <taxon>Pseudonocardiales</taxon>
        <taxon>Pseudonocardiaceae</taxon>
        <taxon>Pseudonocardia</taxon>
    </lineage>
</organism>
<dbReference type="RefSeq" id="WP_218602422.1">
    <property type="nucleotide sequence ID" value="NZ_JADQDJ010000064.1"/>
</dbReference>
<sequence>MRGTRMKKKLIVGALVAATVVGGAGVAVADPISTPDDLGQGGSAVTALLGDLGAQLTDFVDGPRPEGVDGTEVEPIDADPRFVEGPLSGIVQDGPFE</sequence>
<evidence type="ECO:0000313" key="4">
    <source>
        <dbReference type="Proteomes" id="UP000694287"/>
    </source>
</evidence>
<evidence type="ECO:0000256" key="1">
    <source>
        <dbReference type="SAM" id="MobiDB-lite"/>
    </source>
</evidence>
<accession>A0ABS6UY77</accession>
<feature type="region of interest" description="Disordered" evidence="1">
    <location>
        <begin position="59"/>
        <end position="97"/>
    </location>
</feature>
<protein>
    <recommendedName>
        <fullName evidence="5">Secreted protein</fullName>
    </recommendedName>
</protein>
<name>A0ABS6UY77_9PSEU</name>
<keyword evidence="2" id="KW-0732">Signal</keyword>
<proteinExistence type="predicted"/>
<gene>
    <name evidence="3" type="ORF">I4I81_23420</name>
</gene>
<reference evidence="3 4" key="1">
    <citation type="submission" date="2020-11" db="EMBL/GenBank/DDBJ databases">
        <title>Pseudonocardia abyssalis sp. nov. and Pseudonocardia oceani sp. nov., description and phylogenomic analysis of two novel actinomycetes isolated from the deep Southern Ocean.</title>
        <authorList>
            <person name="Parra J."/>
        </authorList>
    </citation>
    <scope>NUCLEOTIDE SEQUENCE [LARGE SCALE GENOMIC DNA]</scope>
    <source>
        <strain evidence="3 4">KRD-168</strain>
    </source>
</reference>
<comment type="caution">
    <text evidence="3">The sequence shown here is derived from an EMBL/GenBank/DDBJ whole genome shotgun (WGS) entry which is preliminary data.</text>
</comment>
<feature type="chain" id="PRO_5046977155" description="Secreted protein" evidence="2">
    <location>
        <begin position="30"/>
        <end position="97"/>
    </location>
</feature>
<evidence type="ECO:0000313" key="3">
    <source>
        <dbReference type="EMBL" id="MBW0137190.1"/>
    </source>
</evidence>
<evidence type="ECO:0008006" key="5">
    <source>
        <dbReference type="Google" id="ProtNLM"/>
    </source>
</evidence>
<keyword evidence="4" id="KW-1185">Reference proteome</keyword>
<dbReference type="EMBL" id="JADQDK010000001">
    <property type="protein sequence ID" value="MBW0137190.1"/>
    <property type="molecule type" value="Genomic_DNA"/>
</dbReference>